<reference evidence="1 2" key="2">
    <citation type="journal article" date="2022" name="Mol. Ecol. Resour.">
        <title>The genomes of chicory, endive, great burdock and yacon provide insights into Asteraceae paleo-polyploidization history and plant inulin production.</title>
        <authorList>
            <person name="Fan W."/>
            <person name="Wang S."/>
            <person name="Wang H."/>
            <person name="Wang A."/>
            <person name="Jiang F."/>
            <person name="Liu H."/>
            <person name="Zhao H."/>
            <person name="Xu D."/>
            <person name="Zhang Y."/>
        </authorList>
    </citation>
    <scope>NUCLEOTIDE SEQUENCE [LARGE SCALE GENOMIC DNA]</scope>
    <source>
        <strain evidence="2">cv. Punajuju</strain>
        <tissue evidence="1">Leaves</tissue>
    </source>
</reference>
<evidence type="ECO:0000313" key="1">
    <source>
        <dbReference type="EMBL" id="KAI3708713.1"/>
    </source>
</evidence>
<sequence length="723" mass="83778">MLSLSDDGLHDSRLSFSDDGLHDSRLSFSDDGLHDSRHSLYDDGYLHDSRETTVIDDDSVDSETVGSFCTMSQVLVHWRPTEEEAIYNYFVSNIAAYVPTVQQKQGKCTSISNSTTNISFASAGERYISKVKALEAGKAAKRRQDEKEKERRLKKEAFKMERERVKKEKEREMELNRKIKQEEMKKKEADMAARRKEREKEERAKRRKEEKRMMRWWNNPINLSFLSYKSKKFLVFLEKNKLRQQRMVLRYLTNIQCLLFSREGHGMESRIPIPSFNWQAIDTRDALVKFVYRWLVETFNKSLKGDSVRSISILYIYGFESFQEYESEGIEWKKVGFVDNQLFEKRAWLLNCMLEIDKCFSLADPELSCFGSEADLEEVRNSFFFRLLHASLNASTSPDCSLKVLLECKKASLRVPHLFDGMEEGRLMGCKVKNLTETLSTNKKQQQAIDTRDALVKFVYRWLVETINKSLKGDSVRSISILYIYGFESFQEYESEGIEWKKVEFVDNQLFEKISDSRRLSSMAEILFQCIALNASTSPDCSLKEIFHHKLCPPGARCNAMNLVSARLIDLAKLRVDVLIGKNGAKNCYNLFSNLYTDIDRDMQALLECKKASLRVPHLFDGMEEGIKKVTLTDVGTYSWKIEYIFTLQQQSTEERLSLMKLVEVGRTAARLMGCREYESEGIERKKVEFVDNQLFEKKTGGLLSILDEASSTFKATDLTLNE</sequence>
<evidence type="ECO:0000313" key="2">
    <source>
        <dbReference type="Proteomes" id="UP001055811"/>
    </source>
</evidence>
<reference evidence="2" key="1">
    <citation type="journal article" date="2022" name="Mol. Ecol. Resour.">
        <title>The genomes of chicory, endive, great burdock and yacon provide insights into Asteraceae palaeo-polyploidization history and plant inulin production.</title>
        <authorList>
            <person name="Fan W."/>
            <person name="Wang S."/>
            <person name="Wang H."/>
            <person name="Wang A."/>
            <person name="Jiang F."/>
            <person name="Liu H."/>
            <person name="Zhao H."/>
            <person name="Xu D."/>
            <person name="Zhang Y."/>
        </authorList>
    </citation>
    <scope>NUCLEOTIDE SEQUENCE [LARGE SCALE GENOMIC DNA]</scope>
    <source>
        <strain evidence="2">cv. Punajuju</strain>
    </source>
</reference>
<gene>
    <name evidence="1" type="ORF">L2E82_38094</name>
</gene>
<protein>
    <submittedName>
        <fullName evidence="1">Uncharacterized protein</fullName>
    </submittedName>
</protein>
<organism evidence="1 2">
    <name type="scientific">Cichorium intybus</name>
    <name type="common">Chicory</name>
    <dbReference type="NCBI Taxonomy" id="13427"/>
    <lineage>
        <taxon>Eukaryota</taxon>
        <taxon>Viridiplantae</taxon>
        <taxon>Streptophyta</taxon>
        <taxon>Embryophyta</taxon>
        <taxon>Tracheophyta</taxon>
        <taxon>Spermatophyta</taxon>
        <taxon>Magnoliopsida</taxon>
        <taxon>eudicotyledons</taxon>
        <taxon>Gunneridae</taxon>
        <taxon>Pentapetalae</taxon>
        <taxon>asterids</taxon>
        <taxon>campanulids</taxon>
        <taxon>Asterales</taxon>
        <taxon>Asteraceae</taxon>
        <taxon>Cichorioideae</taxon>
        <taxon>Cichorieae</taxon>
        <taxon>Cichoriinae</taxon>
        <taxon>Cichorium</taxon>
    </lineage>
</organism>
<dbReference type="Proteomes" id="UP001055811">
    <property type="component" value="Linkage Group LG07"/>
</dbReference>
<dbReference type="EMBL" id="CM042015">
    <property type="protein sequence ID" value="KAI3708713.1"/>
    <property type="molecule type" value="Genomic_DNA"/>
</dbReference>
<name>A0ACB9AG75_CICIN</name>
<comment type="caution">
    <text evidence="1">The sequence shown here is derived from an EMBL/GenBank/DDBJ whole genome shotgun (WGS) entry which is preliminary data.</text>
</comment>
<keyword evidence="2" id="KW-1185">Reference proteome</keyword>
<accession>A0ACB9AG75</accession>
<proteinExistence type="predicted"/>